<accession>A0ABP7UWV1</accession>
<dbReference type="Proteomes" id="UP001501469">
    <property type="component" value="Unassembled WGS sequence"/>
</dbReference>
<name>A0ABP7UWV1_9BACT</name>
<keyword evidence="3" id="KW-1185">Reference proteome</keyword>
<comment type="caution">
    <text evidence="2">The sequence shown here is derived from an EMBL/GenBank/DDBJ whole genome shotgun (WGS) entry which is preliminary data.</text>
</comment>
<dbReference type="RefSeq" id="WP_345059522.1">
    <property type="nucleotide sequence ID" value="NZ_BAABDK010000035.1"/>
</dbReference>
<feature type="compositionally biased region" description="Pro residues" evidence="1">
    <location>
        <begin position="55"/>
        <end position="71"/>
    </location>
</feature>
<evidence type="ECO:0000256" key="1">
    <source>
        <dbReference type="SAM" id="MobiDB-lite"/>
    </source>
</evidence>
<gene>
    <name evidence="2" type="ORF">GCM10022409_47040</name>
</gene>
<proteinExistence type="predicted"/>
<dbReference type="EMBL" id="BAABDK010000035">
    <property type="protein sequence ID" value="GAA4054553.1"/>
    <property type="molecule type" value="Genomic_DNA"/>
</dbReference>
<protein>
    <submittedName>
        <fullName evidence="2">Uncharacterized protein</fullName>
    </submittedName>
</protein>
<evidence type="ECO:0000313" key="3">
    <source>
        <dbReference type="Proteomes" id="UP001501469"/>
    </source>
</evidence>
<sequence length="71" mass="7821">MESKLSPSLNRTDDAAWFVSAGTRQEAQEADACMASDDWLYEAPRIPSTVRPPLAKRPPGPFLPKQPAPVR</sequence>
<reference evidence="3" key="1">
    <citation type="journal article" date="2019" name="Int. J. Syst. Evol. Microbiol.">
        <title>The Global Catalogue of Microorganisms (GCM) 10K type strain sequencing project: providing services to taxonomists for standard genome sequencing and annotation.</title>
        <authorList>
            <consortium name="The Broad Institute Genomics Platform"/>
            <consortium name="The Broad Institute Genome Sequencing Center for Infectious Disease"/>
            <person name="Wu L."/>
            <person name="Ma J."/>
        </authorList>
    </citation>
    <scope>NUCLEOTIDE SEQUENCE [LARGE SCALE GENOMIC DNA]</scope>
    <source>
        <strain evidence="3">JCM 17225</strain>
    </source>
</reference>
<organism evidence="2 3">
    <name type="scientific">Hymenobacter glaciei</name>
    <dbReference type="NCBI Taxonomy" id="877209"/>
    <lineage>
        <taxon>Bacteria</taxon>
        <taxon>Pseudomonadati</taxon>
        <taxon>Bacteroidota</taxon>
        <taxon>Cytophagia</taxon>
        <taxon>Cytophagales</taxon>
        <taxon>Hymenobacteraceae</taxon>
        <taxon>Hymenobacter</taxon>
    </lineage>
</organism>
<evidence type="ECO:0000313" key="2">
    <source>
        <dbReference type="EMBL" id="GAA4054553.1"/>
    </source>
</evidence>
<feature type="region of interest" description="Disordered" evidence="1">
    <location>
        <begin position="49"/>
        <end position="71"/>
    </location>
</feature>